<proteinExistence type="predicted"/>
<evidence type="ECO:0000313" key="2">
    <source>
        <dbReference type="Proteomes" id="UP001168821"/>
    </source>
</evidence>
<dbReference type="AlphaFoldDB" id="A0AA38LZW6"/>
<dbReference type="Proteomes" id="UP001168821">
    <property type="component" value="Unassembled WGS sequence"/>
</dbReference>
<sequence length="113" mass="13034">MPINESKIDRNSIESEFANLVKSKSTGLRDMPSNVTTMQNEDKYVNGLVKAIYGVDRFNSNIEIERNINEFFADLFDAKNFQFKVLNEQGQTNKEVQQILEKYLAKANFAEVF</sequence>
<keyword evidence="2" id="KW-1185">Reference proteome</keyword>
<comment type="caution">
    <text evidence="1">The sequence shown here is derived from an EMBL/GenBank/DDBJ whole genome shotgun (WGS) entry which is preliminary data.</text>
</comment>
<dbReference type="EMBL" id="JALNTZ010000944">
    <property type="protein sequence ID" value="KAJ3630006.1"/>
    <property type="molecule type" value="Genomic_DNA"/>
</dbReference>
<name>A0AA38LZW6_9CUCU</name>
<accession>A0AA38LZW6</accession>
<evidence type="ECO:0000313" key="1">
    <source>
        <dbReference type="EMBL" id="KAJ3630006.1"/>
    </source>
</evidence>
<protein>
    <submittedName>
        <fullName evidence="1">Uncharacterized protein</fullName>
    </submittedName>
</protein>
<organism evidence="1 2">
    <name type="scientific">Zophobas morio</name>
    <dbReference type="NCBI Taxonomy" id="2755281"/>
    <lineage>
        <taxon>Eukaryota</taxon>
        <taxon>Metazoa</taxon>
        <taxon>Ecdysozoa</taxon>
        <taxon>Arthropoda</taxon>
        <taxon>Hexapoda</taxon>
        <taxon>Insecta</taxon>
        <taxon>Pterygota</taxon>
        <taxon>Neoptera</taxon>
        <taxon>Endopterygota</taxon>
        <taxon>Coleoptera</taxon>
        <taxon>Polyphaga</taxon>
        <taxon>Cucujiformia</taxon>
        <taxon>Tenebrionidae</taxon>
        <taxon>Zophobas</taxon>
    </lineage>
</organism>
<reference evidence="1" key="1">
    <citation type="journal article" date="2023" name="G3 (Bethesda)">
        <title>Whole genome assemblies of Zophobas morio and Tenebrio molitor.</title>
        <authorList>
            <person name="Kaur S."/>
            <person name="Stinson S.A."/>
            <person name="diCenzo G.C."/>
        </authorList>
    </citation>
    <scope>NUCLEOTIDE SEQUENCE</scope>
    <source>
        <strain evidence="1">QUZm001</strain>
    </source>
</reference>
<gene>
    <name evidence="1" type="ORF">Zmor_028522</name>
</gene>